<dbReference type="InterPro" id="IPR024107">
    <property type="entry name" value="Tyr-tRNA-ligase_bac_1"/>
</dbReference>
<dbReference type="Proteomes" id="UP000092730">
    <property type="component" value="Chromosome 1"/>
</dbReference>
<evidence type="ECO:0000256" key="7">
    <source>
        <dbReference type="ARBA" id="ARBA00023146"/>
    </source>
</evidence>
<dbReference type="PRINTS" id="PR01040">
    <property type="entry name" value="TRNASYNTHTYR"/>
</dbReference>
<dbReference type="GO" id="GO:0005829">
    <property type="term" value="C:cytosol"/>
    <property type="evidence" value="ECO:0007669"/>
    <property type="project" value="TreeGrafter"/>
</dbReference>
<dbReference type="Pfam" id="PF00579">
    <property type="entry name" value="tRNA-synt_1b"/>
    <property type="match status" value="1"/>
</dbReference>
<dbReference type="GO" id="GO:0004831">
    <property type="term" value="F:tyrosine-tRNA ligase activity"/>
    <property type="evidence" value="ECO:0007669"/>
    <property type="project" value="UniProtKB-EC"/>
</dbReference>
<reference evidence="14" key="2">
    <citation type="submission" date="2013-07" db="EMBL/GenBank/DDBJ databases">
        <authorList>
            <consortium name="The Broad Institute Genome Sequencing Platform"/>
            <person name="Cuomo C."/>
            <person name="Litvintseva A."/>
            <person name="Chen Y."/>
            <person name="Heitman J."/>
            <person name="Sun S."/>
            <person name="Springer D."/>
            <person name="Dromer F."/>
            <person name="Young S.K."/>
            <person name="Zeng Q."/>
            <person name="Gargeya S."/>
            <person name="Fitzgerald M."/>
            <person name="Abouelleil A."/>
            <person name="Alvarado L."/>
            <person name="Berlin A.M."/>
            <person name="Chapman S.B."/>
            <person name="Dewar J."/>
            <person name="Goldberg J."/>
            <person name="Griggs A."/>
            <person name="Gujja S."/>
            <person name="Hansen M."/>
            <person name="Howarth C."/>
            <person name="Imamovic A."/>
            <person name="Larimer J."/>
            <person name="McCowan C."/>
            <person name="Murphy C."/>
            <person name="Pearson M."/>
            <person name="Priest M."/>
            <person name="Roberts A."/>
            <person name="Saif S."/>
            <person name="Shea T."/>
            <person name="Sykes S."/>
            <person name="Wortman J."/>
            <person name="Nusbaum C."/>
            <person name="Birren B."/>
        </authorList>
    </citation>
    <scope>NUCLEOTIDE SEQUENCE</scope>
    <source>
        <strain evidence="14">CBS 10118</strain>
    </source>
</reference>
<dbReference type="EMBL" id="CP144541">
    <property type="protein sequence ID" value="WVW78116.1"/>
    <property type="molecule type" value="Genomic_DNA"/>
</dbReference>
<evidence type="ECO:0000256" key="2">
    <source>
        <dbReference type="ARBA" id="ARBA00022598"/>
    </source>
</evidence>
<dbReference type="CDD" id="cd00165">
    <property type="entry name" value="S4"/>
    <property type="match status" value="1"/>
</dbReference>
<evidence type="ECO:0000256" key="3">
    <source>
        <dbReference type="ARBA" id="ARBA00022741"/>
    </source>
</evidence>
<evidence type="ECO:0000256" key="6">
    <source>
        <dbReference type="ARBA" id="ARBA00022917"/>
    </source>
</evidence>
<gene>
    <name evidence="13" type="ORF">I302_03439</name>
    <name evidence="14" type="ORF">I302_100067</name>
</gene>
<dbReference type="Pfam" id="PF22421">
    <property type="entry name" value="SYY_C-terminal"/>
    <property type="match status" value="1"/>
</dbReference>
<evidence type="ECO:0000256" key="5">
    <source>
        <dbReference type="ARBA" id="ARBA00022884"/>
    </source>
</evidence>
<dbReference type="SUPFAM" id="SSF55174">
    <property type="entry name" value="Alpha-L RNA-binding motif"/>
    <property type="match status" value="1"/>
</dbReference>
<keyword evidence="6 11" id="KW-0648">Protein biosynthesis</keyword>
<dbReference type="KEGG" id="kbi:30207838"/>
<dbReference type="PROSITE" id="PS50889">
    <property type="entry name" value="S4"/>
    <property type="match status" value="1"/>
</dbReference>
<keyword evidence="5 10" id="KW-0694">RNA-binding</keyword>
<evidence type="ECO:0000313" key="15">
    <source>
        <dbReference type="Proteomes" id="UP000092730"/>
    </source>
</evidence>
<dbReference type="GO" id="GO:0005739">
    <property type="term" value="C:mitochondrion"/>
    <property type="evidence" value="ECO:0007669"/>
    <property type="project" value="TreeGrafter"/>
</dbReference>
<evidence type="ECO:0000256" key="10">
    <source>
        <dbReference type="PROSITE-ProRule" id="PRU00182"/>
    </source>
</evidence>
<dbReference type="HAMAP" id="MF_02006">
    <property type="entry name" value="Tyr_tRNA_synth_type1"/>
    <property type="match status" value="1"/>
</dbReference>
<dbReference type="EC" id="6.1.1.1" evidence="1 11"/>
<evidence type="ECO:0000256" key="9">
    <source>
        <dbReference type="ARBA" id="ARBA00048248"/>
    </source>
</evidence>
<dbReference type="Gene3D" id="3.10.290.10">
    <property type="entry name" value="RNA-binding S4 domain"/>
    <property type="match status" value="1"/>
</dbReference>
<dbReference type="EMBL" id="KI894020">
    <property type="protein sequence ID" value="OCF25766.1"/>
    <property type="molecule type" value="Genomic_DNA"/>
</dbReference>
<accession>A0A1B9G422</accession>
<dbReference type="SUPFAM" id="SSF52374">
    <property type="entry name" value="Nucleotidylyl transferase"/>
    <property type="match status" value="1"/>
</dbReference>
<keyword evidence="7 11" id="KW-0030">Aminoacyl-tRNA synthetase</keyword>
<evidence type="ECO:0000313" key="13">
    <source>
        <dbReference type="EMBL" id="OCF25766.1"/>
    </source>
</evidence>
<dbReference type="InterPro" id="IPR014729">
    <property type="entry name" value="Rossmann-like_a/b/a_fold"/>
</dbReference>
<keyword evidence="4 11" id="KW-0067">ATP-binding</keyword>
<proteinExistence type="inferred from homology"/>
<dbReference type="VEuPathDB" id="FungiDB:I302_03439"/>
<dbReference type="GO" id="GO:0005524">
    <property type="term" value="F:ATP binding"/>
    <property type="evidence" value="ECO:0007669"/>
    <property type="project" value="UniProtKB-KW"/>
</dbReference>
<dbReference type="PANTHER" id="PTHR11766:SF0">
    <property type="entry name" value="TYROSINE--TRNA LIGASE, MITOCHONDRIAL"/>
    <property type="match status" value="1"/>
</dbReference>
<dbReference type="GO" id="GO:0006437">
    <property type="term" value="P:tyrosyl-tRNA aminoacylation"/>
    <property type="evidence" value="ECO:0007669"/>
    <property type="project" value="InterPro"/>
</dbReference>
<dbReference type="GO" id="GO:0003723">
    <property type="term" value="F:RNA binding"/>
    <property type="evidence" value="ECO:0007669"/>
    <property type="project" value="UniProtKB-KW"/>
</dbReference>
<reference evidence="13" key="1">
    <citation type="submission" date="2013-07" db="EMBL/GenBank/DDBJ databases">
        <title>The Genome Sequence of Cryptococcus bestiolae CBS10118.</title>
        <authorList>
            <consortium name="The Broad Institute Genome Sequencing Platform"/>
            <person name="Cuomo C."/>
            <person name="Litvintseva A."/>
            <person name="Chen Y."/>
            <person name="Heitman J."/>
            <person name="Sun S."/>
            <person name="Springer D."/>
            <person name="Dromer F."/>
            <person name="Young S.K."/>
            <person name="Zeng Q."/>
            <person name="Gargeya S."/>
            <person name="Fitzgerald M."/>
            <person name="Abouelleil A."/>
            <person name="Alvarado L."/>
            <person name="Berlin A.M."/>
            <person name="Chapman S.B."/>
            <person name="Dewar J."/>
            <person name="Goldberg J."/>
            <person name="Griggs A."/>
            <person name="Gujja S."/>
            <person name="Hansen M."/>
            <person name="Howarth C."/>
            <person name="Imamovic A."/>
            <person name="Larimer J."/>
            <person name="McCowan C."/>
            <person name="Murphy C."/>
            <person name="Pearson M."/>
            <person name="Priest M."/>
            <person name="Roberts A."/>
            <person name="Saif S."/>
            <person name="Shea T."/>
            <person name="Sykes S."/>
            <person name="Wortman J."/>
            <person name="Nusbaum C."/>
            <person name="Birren B."/>
        </authorList>
    </citation>
    <scope>NUCLEOTIDE SEQUENCE [LARGE SCALE GENOMIC DNA]</scope>
    <source>
        <strain evidence="13">CBS 10118</strain>
    </source>
</reference>
<sequence length="489" mass="54202">MSFSFLLPFTISRPSGNARRISRLVRRQLHSQSKTVIQELDERGFIAALTSPKLKKHVESPTTIYAGVDPSASSLHVGNLLPLLGLLHFQAKGHQSICLIGGATGSIGDPSGRSTERKSLSPEDLAINVKGITDQVHRFFRTGSAYLEKRGVDLKGKGKEVDMGVKVVDNYEWTKDLSLLDFLRGPGKLSRVGVMLARDSVKNRLTSDSGISYTEFTYQLLQAYDFSHLWNTYGCRIQMGGSDQWGNIVSGIDLIKRSQAQSHDTPIQEDEEVEAYGMTIPLLTTSSGEKFGKSAGNAVWLDEARTSPAEFYQFFLRTTDEDVSKYLKLFTFLSIEQIDKVMAEHETSKSARIPQKLLAAEVTELVHGPSGLHKALLATSILYPTKPDLSSLHRTLKSQDVLAAFEGDSRFHKLPFSEIIGIPISKLCVIYGLCKSRGEASKLISQGSLFVNDRKINDPRDEIVRSNLVDGRVAILRVGVKKHLIFYVE</sequence>
<evidence type="ECO:0000313" key="14">
    <source>
        <dbReference type="EMBL" id="WVW78116.1"/>
    </source>
</evidence>
<dbReference type="Gene3D" id="1.10.240.10">
    <property type="entry name" value="Tyrosyl-Transfer RNA Synthetase"/>
    <property type="match status" value="1"/>
</dbReference>
<dbReference type="InterPro" id="IPR024088">
    <property type="entry name" value="Tyr-tRNA-ligase_bac-type"/>
</dbReference>
<dbReference type="NCBIfam" id="TIGR00234">
    <property type="entry name" value="tyrS"/>
    <property type="match status" value="1"/>
</dbReference>
<keyword evidence="3 11" id="KW-0547">Nucleotide-binding</keyword>
<feature type="domain" description="Tyrosine--tRNA ligase SYY-like C-terminal" evidence="12">
    <location>
        <begin position="422"/>
        <end position="484"/>
    </location>
</feature>
<dbReference type="CDD" id="cd00805">
    <property type="entry name" value="TyrRS_core"/>
    <property type="match status" value="1"/>
</dbReference>
<reference evidence="14" key="4">
    <citation type="submission" date="2024-02" db="EMBL/GenBank/DDBJ databases">
        <title>Comparative genomics of Cryptococcus and Kwoniella reveals pathogenesis evolution and contrasting modes of karyotype evolution via chromosome fusion or intercentromeric recombination.</title>
        <authorList>
            <person name="Coelho M.A."/>
            <person name="David-Palma M."/>
            <person name="Shea T."/>
            <person name="Bowers K."/>
            <person name="McGinley-Smith S."/>
            <person name="Mohammad A.W."/>
            <person name="Gnirke A."/>
            <person name="Yurkov A.M."/>
            <person name="Nowrousian M."/>
            <person name="Sun S."/>
            <person name="Cuomo C.A."/>
            <person name="Heitman J."/>
        </authorList>
    </citation>
    <scope>NUCLEOTIDE SEQUENCE</scope>
    <source>
        <strain evidence="14">CBS 10118</strain>
    </source>
</reference>
<dbReference type="InterPro" id="IPR002307">
    <property type="entry name" value="Tyr-tRNA-ligase"/>
</dbReference>
<dbReference type="InterPro" id="IPR054608">
    <property type="entry name" value="SYY-like_C"/>
</dbReference>
<protein>
    <recommendedName>
        <fullName evidence="1 11">Tyrosine--tRNA ligase</fullName>
        <ecNumber evidence="1 11">6.1.1.1</ecNumber>
    </recommendedName>
    <alternativeName>
        <fullName evidence="8 11">Tyrosyl-tRNA synthetase</fullName>
    </alternativeName>
</protein>
<evidence type="ECO:0000256" key="4">
    <source>
        <dbReference type="ARBA" id="ARBA00022840"/>
    </source>
</evidence>
<dbReference type="Gene3D" id="3.40.50.620">
    <property type="entry name" value="HUPs"/>
    <property type="match status" value="1"/>
</dbReference>
<name>A0A1B9G422_9TREE</name>
<dbReference type="InterPro" id="IPR036986">
    <property type="entry name" value="S4_RNA-bd_sf"/>
</dbReference>
<keyword evidence="15" id="KW-1185">Reference proteome</keyword>
<dbReference type="STRING" id="1296100.A0A1B9G422"/>
<dbReference type="InterPro" id="IPR002305">
    <property type="entry name" value="aa-tRNA-synth_Ic"/>
</dbReference>
<evidence type="ECO:0000256" key="11">
    <source>
        <dbReference type="RuleBase" id="RU361234"/>
    </source>
</evidence>
<comment type="similarity">
    <text evidence="11">Belongs to the class-I aminoacyl-tRNA synthetase family.</text>
</comment>
<dbReference type="GeneID" id="30207838"/>
<comment type="catalytic activity">
    <reaction evidence="9 11">
        <text>tRNA(Tyr) + L-tyrosine + ATP = L-tyrosyl-tRNA(Tyr) + AMP + diphosphate + H(+)</text>
        <dbReference type="Rhea" id="RHEA:10220"/>
        <dbReference type="Rhea" id="RHEA-COMP:9706"/>
        <dbReference type="Rhea" id="RHEA-COMP:9707"/>
        <dbReference type="ChEBI" id="CHEBI:15378"/>
        <dbReference type="ChEBI" id="CHEBI:30616"/>
        <dbReference type="ChEBI" id="CHEBI:33019"/>
        <dbReference type="ChEBI" id="CHEBI:58315"/>
        <dbReference type="ChEBI" id="CHEBI:78442"/>
        <dbReference type="ChEBI" id="CHEBI:78536"/>
        <dbReference type="ChEBI" id="CHEBI:456215"/>
        <dbReference type="EC" id="6.1.1.1"/>
    </reaction>
</comment>
<organism evidence="13">
    <name type="scientific">Kwoniella bestiolae CBS 10118</name>
    <dbReference type="NCBI Taxonomy" id="1296100"/>
    <lineage>
        <taxon>Eukaryota</taxon>
        <taxon>Fungi</taxon>
        <taxon>Dikarya</taxon>
        <taxon>Basidiomycota</taxon>
        <taxon>Agaricomycotina</taxon>
        <taxon>Tremellomycetes</taxon>
        <taxon>Tremellales</taxon>
        <taxon>Cryptococcaceae</taxon>
        <taxon>Kwoniella</taxon>
    </lineage>
</organism>
<keyword evidence="2 11" id="KW-0436">Ligase</keyword>
<dbReference type="RefSeq" id="XP_019046836.1">
    <property type="nucleotide sequence ID" value="XM_019190088.1"/>
</dbReference>
<dbReference type="OrthoDB" id="337870at2759"/>
<evidence type="ECO:0000256" key="1">
    <source>
        <dbReference type="ARBA" id="ARBA00013160"/>
    </source>
</evidence>
<reference evidence="13" key="3">
    <citation type="submission" date="2014-01" db="EMBL/GenBank/DDBJ databases">
        <title>Evolution of pathogenesis and genome organization in the Tremellales.</title>
        <authorList>
            <person name="Cuomo C."/>
            <person name="Litvintseva A."/>
            <person name="Heitman J."/>
            <person name="Chen Y."/>
            <person name="Sun S."/>
            <person name="Springer D."/>
            <person name="Dromer F."/>
            <person name="Young S."/>
            <person name="Zeng Q."/>
            <person name="Chapman S."/>
            <person name="Gujja S."/>
            <person name="Saif S."/>
            <person name="Birren B."/>
        </authorList>
    </citation>
    <scope>NUCLEOTIDE SEQUENCE</scope>
    <source>
        <strain evidence="13">CBS 10118</strain>
    </source>
</reference>
<evidence type="ECO:0000256" key="8">
    <source>
        <dbReference type="ARBA" id="ARBA00033323"/>
    </source>
</evidence>
<dbReference type="AlphaFoldDB" id="A0A1B9G422"/>
<dbReference type="FunFam" id="1.10.240.10:FF:000001">
    <property type="entry name" value="Tyrosine--tRNA ligase"/>
    <property type="match status" value="1"/>
</dbReference>
<evidence type="ECO:0000259" key="12">
    <source>
        <dbReference type="Pfam" id="PF22421"/>
    </source>
</evidence>
<dbReference type="PANTHER" id="PTHR11766">
    <property type="entry name" value="TYROSYL-TRNA SYNTHETASE"/>
    <property type="match status" value="1"/>
</dbReference>